<evidence type="ECO:0000256" key="1">
    <source>
        <dbReference type="SAM" id="MobiDB-lite"/>
    </source>
</evidence>
<dbReference type="OrthoDB" id="5196645at2"/>
<evidence type="ECO:0000259" key="2">
    <source>
        <dbReference type="Pfam" id="PF07510"/>
    </source>
</evidence>
<dbReference type="EMBL" id="QQAZ01000005">
    <property type="protein sequence ID" value="RDI51083.1"/>
    <property type="molecule type" value="Genomic_DNA"/>
</dbReference>
<name>A0A370H4I9_9NOCA</name>
<proteinExistence type="predicted"/>
<dbReference type="PANTHER" id="PTHR24094">
    <property type="entry name" value="SECRETED PROTEIN"/>
    <property type="match status" value="1"/>
</dbReference>
<dbReference type="PANTHER" id="PTHR24094:SF15">
    <property type="entry name" value="AMP-DEPENDENT SYNTHETASE_LIGASE DOMAIN-CONTAINING PROTEIN-RELATED"/>
    <property type="match status" value="1"/>
</dbReference>
<evidence type="ECO:0000313" key="4">
    <source>
        <dbReference type="Proteomes" id="UP000255355"/>
    </source>
</evidence>
<feature type="region of interest" description="Disordered" evidence="1">
    <location>
        <begin position="194"/>
        <end position="216"/>
    </location>
</feature>
<keyword evidence="4" id="KW-1185">Reference proteome</keyword>
<dbReference type="Pfam" id="PF07510">
    <property type="entry name" value="GmrSD_C"/>
    <property type="match status" value="1"/>
</dbReference>
<sequence>MVKRSSRRAGPTRRIITLVAPVLLAVGLAVGYIVIDELGSKNDTANPAPARAVQVDGKDVPGLLTNLVVAPEASMTGYSREKFPHWDSNKPEHGFGAEYAQYAKCETRDVMLLRDATGTVKLDAQTCKLTVSKGGGWRDQYGIMDRKSGKLKEYKFTADPSGMDADHIVALAEAWRSGAADKDENTRRNIANDAENLVAADPSANRSKGDQDPSDYLPPGTYRCAYIAHYIKVKVKYGLAVDSDEQTALRTAVDDCVKRGEFK</sequence>
<reference evidence="3 4" key="1">
    <citation type="submission" date="2018-07" db="EMBL/GenBank/DDBJ databases">
        <title>Genomic Encyclopedia of Type Strains, Phase IV (KMG-IV): sequencing the most valuable type-strain genomes for metagenomic binning, comparative biology and taxonomic classification.</title>
        <authorList>
            <person name="Goeker M."/>
        </authorList>
    </citation>
    <scope>NUCLEOTIDE SEQUENCE [LARGE SCALE GENOMIC DNA]</scope>
    <source>
        <strain evidence="3 4">DSM 44952</strain>
    </source>
</reference>
<gene>
    <name evidence="3" type="ORF">DFR68_105560</name>
</gene>
<dbReference type="InterPro" id="IPR011089">
    <property type="entry name" value="GmrSD_C"/>
</dbReference>
<dbReference type="Proteomes" id="UP000255355">
    <property type="component" value="Unassembled WGS sequence"/>
</dbReference>
<comment type="caution">
    <text evidence="3">The sequence shown here is derived from an EMBL/GenBank/DDBJ whole genome shotgun (WGS) entry which is preliminary data.</text>
</comment>
<organism evidence="3 4">
    <name type="scientific">Nocardia mexicana</name>
    <dbReference type="NCBI Taxonomy" id="279262"/>
    <lineage>
        <taxon>Bacteria</taxon>
        <taxon>Bacillati</taxon>
        <taxon>Actinomycetota</taxon>
        <taxon>Actinomycetes</taxon>
        <taxon>Mycobacteriales</taxon>
        <taxon>Nocardiaceae</taxon>
        <taxon>Nocardia</taxon>
    </lineage>
</organism>
<evidence type="ECO:0000313" key="3">
    <source>
        <dbReference type="EMBL" id="RDI51083.1"/>
    </source>
</evidence>
<protein>
    <submittedName>
        <fullName evidence="3">Uncharacterized protein DUF1524</fullName>
    </submittedName>
</protein>
<dbReference type="AlphaFoldDB" id="A0A370H4I9"/>
<feature type="domain" description="GmrSD restriction endonucleases C-terminal" evidence="2">
    <location>
        <begin position="155"/>
        <end position="250"/>
    </location>
</feature>
<accession>A0A370H4I9</accession>
<dbReference type="STRING" id="1210089.GCA_001613165_04720"/>